<dbReference type="WBParaSite" id="ES5_v2.g9395.t1">
    <property type="protein sequence ID" value="ES5_v2.g9395.t1"/>
    <property type="gene ID" value="ES5_v2.g9395"/>
</dbReference>
<evidence type="ECO:0000313" key="2">
    <source>
        <dbReference type="WBParaSite" id="ES5_v2.g9395.t1"/>
    </source>
</evidence>
<name>A0AC34GX28_9BILA</name>
<accession>A0AC34GX28</accession>
<evidence type="ECO:0000313" key="1">
    <source>
        <dbReference type="Proteomes" id="UP000887579"/>
    </source>
</evidence>
<sequence length="354" mass="41848">MNAQKIMYKFQMERFEIFKAQDPETGKFDVVFEFNEKKIYAHQIILCTTSSTLKTMISERWNKLNEPIPIKDYSYDDFKEFLIFIYSGECSLTDENIFAMVDIAEFYGIDELKNACEEYLTKMEININNFYQMIETANKYSMIQFKKSIFNFISINLTDFLQSEQFLGVEKSIMKEIIESVKDTMRQEELFEAIYNWSEYQAIQTQKLDKNAVLNELIKKELSPFLPLMKFEMMDADFLIKYVVKIIDENGKLMTGVLQCTDTEKIAAVISLNKNYDFISDNGLYVYWRTNQPIPSTPSKLIINESVDWYLVYDKYGDISVKQRFVLQKSDYLLAEMFTENGFEFCQNCKMFIC</sequence>
<proteinExistence type="predicted"/>
<organism evidence="1 2">
    <name type="scientific">Panagrolaimus sp. ES5</name>
    <dbReference type="NCBI Taxonomy" id="591445"/>
    <lineage>
        <taxon>Eukaryota</taxon>
        <taxon>Metazoa</taxon>
        <taxon>Ecdysozoa</taxon>
        <taxon>Nematoda</taxon>
        <taxon>Chromadorea</taxon>
        <taxon>Rhabditida</taxon>
        <taxon>Tylenchina</taxon>
        <taxon>Panagrolaimomorpha</taxon>
        <taxon>Panagrolaimoidea</taxon>
        <taxon>Panagrolaimidae</taxon>
        <taxon>Panagrolaimus</taxon>
    </lineage>
</organism>
<dbReference type="Proteomes" id="UP000887579">
    <property type="component" value="Unplaced"/>
</dbReference>
<reference evidence="2" key="1">
    <citation type="submission" date="2022-11" db="UniProtKB">
        <authorList>
            <consortium name="WormBaseParasite"/>
        </authorList>
    </citation>
    <scope>IDENTIFICATION</scope>
</reference>
<protein>
    <submittedName>
        <fullName evidence="2">BTB domain-containing protein</fullName>
    </submittedName>
</protein>